<dbReference type="EMBL" id="SNRW01016011">
    <property type="protein sequence ID" value="KAA6369794.1"/>
    <property type="molecule type" value="Genomic_DNA"/>
</dbReference>
<dbReference type="AlphaFoldDB" id="A0A5J4UI17"/>
<comment type="caution">
    <text evidence="1">The sequence shown here is derived from an EMBL/GenBank/DDBJ whole genome shotgun (WGS) entry which is preliminary data.</text>
</comment>
<gene>
    <name evidence="1" type="ORF">EZS28_034680</name>
</gene>
<accession>A0A5J4UI17</accession>
<protein>
    <submittedName>
        <fullName evidence="1">Uncharacterized protein</fullName>
    </submittedName>
</protein>
<dbReference type="Proteomes" id="UP000324800">
    <property type="component" value="Unassembled WGS sequence"/>
</dbReference>
<sequence length="111" mass="12919">MEKSIELPQIKHKTDKTRQNQTEKYKTLKVAGQVDRWDKQQLELQIVRIFFLGETKIFPINVIYDDYMKQLEKQQSANIAAGSNTKPEPNKPSLLKVLFSYLTILLLIPSI</sequence>
<reference evidence="1 2" key="1">
    <citation type="submission" date="2019-03" db="EMBL/GenBank/DDBJ databases">
        <title>Single cell metagenomics reveals metabolic interactions within the superorganism composed of flagellate Streblomastix strix and complex community of Bacteroidetes bacteria on its surface.</title>
        <authorList>
            <person name="Treitli S.C."/>
            <person name="Kolisko M."/>
            <person name="Husnik F."/>
            <person name="Keeling P."/>
            <person name="Hampl V."/>
        </authorList>
    </citation>
    <scope>NUCLEOTIDE SEQUENCE [LARGE SCALE GENOMIC DNA]</scope>
    <source>
        <strain evidence="1">ST1C</strain>
    </source>
</reference>
<organism evidence="1 2">
    <name type="scientific">Streblomastix strix</name>
    <dbReference type="NCBI Taxonomy" id="222440"/>
    <lineage>
        <taxon>Eukaryota</taxon>
        <taxon>Metamonada</taxon>
        <taxon>Preaxostyla</taxon>
        <taxon>Oxymonadida</taxon>
        <taxon>Streblomastigidae</taxon>
        <taxon>Streblomastix</taxon>
    </lineage>
</organism>
<evidence type="ECO:0000313" key="2">
    <source>
        <dbReference type="Proteomes" id="UP000324800"/>
    </source>
</evidence>
<name>A0A5J4UI17_9EUKA</name>
<proteinExistence type="predicted"/>
<evidence type="ECO:0000313" key="1">
    <source>
        <dbReference type="EMBL" id="KAA6369794.1"/>
    </source>
</evidence>